<dbReference type="EMBL" id="JASJOT010000014">
    <property type="protein sequence ID" value="MDJ1495373.1"/>
    <property type="molecule type" value="Genomic_DNA"/>
</dbReference>
<proteinExistence type="predicted"/>
<dbReference type="AlphaFoldDB" id="A0AAE3QTZ7"/>
<dbReference type="RefSeq" id="WP_313987964.1">
    <property type="nucleotide sequence ID" value="NZ_JASJOR010000039.1"/>
</dbReference>
<dbReference type="Proteomes" id="UP001228581">
    <property type="component" value="Unassembled WGS sequence"/>
</dbReference>
<keyword evidence="3" id="KW-1185">Reference proteome</keyword>
<gene>
    <name evidence="1" type="ORF">QNI16_33335</name>
    <name evidence="2" type="ORF">QNI19_20710</name>
</gene>
<sequence length="70" mass="7615">MNINLAVDKSYEGKTFNEVANAPVSALSGVTEKDAQLLEQAFGVKTVSDLAKLKYVRWAQAIVTLAETEQ</sequence>
<evidence type="ECO:0000313" key="1">
    <source>
        <dbReference type="EMBL" id="MDJ1485422.1"/>
    </source>
</evidence>
<accession>A0AAE3QTZ7</accession>
<comment type="caution">
    <text evidence="1">The sequence shown here is derived from an EMBL/GenBank/DDBJ whole genome shotgun (WGS) entry which is preliminary data.</text>
</comment>
<dbReference type="EMBL" id="JASJOS010000020">
    <property type="protein sequence ID" value="MDJ1485422.1"/>
    <property type="molecule type" value="Genomic_DNA"/>
</dbReference>
<reference evidence="1 3" key="1">
    <citation type="submission" date="2023-05" db="EMBL/GenBank/DDBJ databases">
        <authorList>
            <person name="Zhang X."/>
        </authorList>
    </citation>
    <scope>NUCLEOTIDE SEQUENCE</scope>
    <source>
        <strain evidence="2 3">DM2B3-1</strain>
        <strain evidence="1">YF14B1</strain>
    </source>
</reference>
<evidence type="ECO:0000313" key="3">
    <source>
        <dbReference type="Proteomes" id="UP001228581"/>
    </source>
</evidence>
<name>A0AAE3QTZ7_9BACT</name>
<evidence type="ECO:0000313" key="4">
    <source>
        <dbReference type="Proteomes" id="UP001241110"/>
    </source>
</evidence>
<evidence type="ECO:0000313" key="2">
    <source>
        <dbReference type="EMBL" id="MDJ1495373.1"/>
    </source>
</evidence>
<organism evidence="1 4">
    <name type="scientific">Xanthocytophaga flava</name>
    <dbReference type="NCBI Taxonomy" id="3048013"/>
    <lineage>
        <taxon>Bacteria</taxon>
        <taxon>Pseudomonadati</taxon>
        <taxon>Bacteroidota</taxon>
        <taxon>Cytophagia</taxon>
        <taxon>Cytophagales</taxon>
        <taxon>Rhodocytophagaceae</taxon>
        <taxon>Xanthocytophaga</taxon>
    </lineage>
</organism>
<protein>
    <submittedName>
        <fullName evidence="1">Uncharacterized protein</fullName>
    </submittedName>
</protein>
<dbReference type="Proteomes" id="UP001241110">
    <property type="component" value="Unassembled WGS sequence"/>
</dbReference>